<feature type="compositionally biased region" description="Polar residues" evidence="2">
    <location>
        <begin position="680"/>
        <end position="691"/>
    </location>
</feature>
<feature type="region of interest" description="Disordered" evidence="2">
    <location>
        <begin position="650"/>
        <end position="1012"/>
    </location>
</feature>
<organism evidence="4 5">
    <name type="scientific">Exophiala mesophila</name>
    <name type="common">Black yeast-like fungus</name>
    <dbReference type="NCBI Taxonomy" id="212818"/>
    <lineage>
        <taxon>Eukaryota</taxon>
        <taxon>Fungi</taxon>
        <taxon>Dikarya</taxon>
        <taxon>Ascomycota</taxon>
        <taxon>Pezizomycotina</taxon>
        <taxon>Eurotiomycetes</taxon>
        <taxon>Chaetothyriomycetidae</taxon>
        <taxon>Chaetothyriales</taxon>
        <taxon>Herpotrichiellaceae</taxon>
        <taxon>Exophiala</taxon>
    </lineage>
</organism>
<feature type="compositionally biased region" description="Basic and acidic residues" evidence="2">
    <location>
        <begin position="714"/>
        <end position="733"/>
    </location>
</feature>
<feature type="compositionally biased region" description="Basic and acidic residues" evidence="2">
    <location>
        <begin position="549"/>
        <end position="559"/>
    </location>
</feature>
<evidence type="ECO:0000256" key="2">
    <source>
        <dbReference type="SAM" id="MobiDB-lite"/>
    </source>
</evidence>
<dbReference type="PANTHER" id="PTHR14905">
    <property type="entry name" value="NG37"/>
    <property type="match status" value="1"/>
</dbReference>
<reference evidence="4 5" key="1">
    <citation type="submission" date="2017-03" db="EMBL/GenBank/DDBJ databases">
        <title>Genomes of endolithic fungi from Antarctica.</title>
        <authorList>
            <person name="Coleine C."/>
            <person name="Masonjones S."/>
            <person name="Stajich J.E."/>
        </authorList>
    </citation>
    <scope>NUCLEOTIDE SEQUENCE [LARGE SCALE GENOMIC DNA]</scope>
    <source>
        <strain evidence="4 5">CCFEE 6314</strain>
    </source>
</reference>
<feature type="compositionally biased region" description="Basic and acidic residues" evidence="2">
    <location>
        <begin position="1002"/>
        <end position="1012"/>
    </location>
</feature>
<protein>
    <recommendedName>
        <fullName evidence="6">Het-C-domain-containing protein</fullName>
    </recommendedName>
</protein>
<dbReference type="Pfam" id="PF07217">
    <property type="entry name" value="Het-C"/>
    <property type="match status" value="1"/>
</dbReference>
<feature type="coiled-coil region" evidence="1">
    <location>
        <begin position="290"/>
        <end position="317"/>
    </location>
</feature>
<keyword evidence="1" id="KW-0175">Coiled coil</keyword>
<evidence type="ECO:0000256" key="3">
    <source>
        <dbReference type="SAM" id="SignalP"/>
    </source>
</evidence>
<feature type="region of interest" description="Disordered" evidence="2">
    <location>
        <begin position="549"/>
        <end position="582"/>
    </location>
</feature>
<dbReference type="AlphaFoldDB" id="A0A438NAA7"/>
<sequence length="1012" mass="112345">MAISTSSLVLLCAIGIILLARPAHAFGAGNIGSTSKIEGQNWRHGDLEDTLLSIVSARAMSGKKFSKLDVKRVYFGNWLRDYSQAVDVGTVKYVSAEAIRILLWVLGFLSFGYGTGEFEVTTERLGCYRPEEHIDNPKDYADNEDARRYDRRLRGPINERLELSIDPENGMKNYIASERLGIDTSAGLVRKLLGQSIELGRQYSRNKNKDDLYEALRLLGTASHCLEDYAAHSNYVELALIELGERDVFPHVGRNTQIRLRDARQPVFPIVTGTFGGVDFLHSVCGEFDDKATQSEIQQLEGALQQAQNNRQDGSMLRDLLNKIPSGVFGGKDEVGKADELQQNAQAQQMSNVRISPRQPEEWANYLNDVQKQIYPIIQWHDEVMQSITRTVEKIPILPDLIERLQEEVNKYVFSLLAPYLIPVINQIKNELNTGSSEIINASADKQHIVFNDDDSTDPTHSMLSKDHFSNVLNEPAGRVAQATVAWVVPQIVAAWDDKNVDVQRTLDRIVAGVLHHPALRDYGRDGASDGRRIMFGVVEEWWNEKSDREKGGLRDQLSRRGVQAGKNHKSGVIDHGHGSNKPLGIASVSSGGFDYSGGNDASSQAAEQIGKVAGDAVGGGVLGSIVSGIAGAVGVDILGGGLNEEKKTYKQDSYGQDGSHTETVSQIGYSSGEDRYGQAQYSRTSDSAGYQQREDYNRYEQSSSGGGRWQSNVHHEERTSTGGYREENRRYGDNTTSGYGQQQNVYASSRRDDDISSHGSSRRNDNTSSHGSGRRDDNASSHGSGQRYDNTSSQGYGRRDDNAGSQGYGRRDDNTSSQYGRRDDNTSSQYGRRDDNTSSQGYGRRDDNTSSQYGRRDDNTSSQYGRRDDNTSSQGYGRRDDNTGSQGYGRRDDNTSSQGYGRRDDNTGSQGYGRRDDNTSSQGYGRRDDNTSSYGSRYDSQQASFSASDKYGRQNESSSGYGRQEQSGYGSDQYGRQEQSDYGGYDGASDYRHQQQSYRPRRSEDDRQGYR</sequence>
<keyword evidence="3" id="KW-0732">Signal</keyword>
<feature type="chain" id="PRO_5019436137" description="Het-C-domain-containing protein" evidence="3">
    <location>
        <begin position="26"/>
        <end position="1012"/>
    </location>
</feature>
<evidence type="ECO:0008006" key="6">
    <source>
        <dbReference type="Google" id="ProtNLM"/>
    </source>
</evidence>
<feature type="compositionally biased region" description="Basic and acidic residues" evidence="2">
    <location>
        <begin position="810"/>
        <end position="837"/>
    </location>
</feature>
<proteinExistence type="predicted"/>
<accession>A0A438NAA7</accession>
<dbReference type="Proteomes" id="UP000288859">
    <property type="component" value="Unassembled WGS sequence"/>
</dbReference>
<dbReference type="InterPro" id="IPR052577">
    <property type="entry name" value="VWA7"/>
</dbReference>
<name>A0A438NAA7_EXOME</name>
<evidence type="ECO:0000256" key="1">
    <source>
        <dbReference type="SAM" id="Coils"/>
    </source>
</evidence>
<feature type="compositionally biased region" description="Basic and acidic residues" evidence="2">
    <location>
        <begin position="844"/>
        <end position="871"/>
    </location>
</feature>
<dbReference type="EMBL" id="NAJM01000011">
    <property type="protein sequence ID" value="RVX72717.1"/>
    <property type="molecule type" value="Genomic_DNA"/>
</dbReference>
<feature type="compositionally biased region" description="Polar residues" evidence="2">
    <location>
        <begin position="652"/>
        <end position="670"/>
    </location>
</feature>
<dbReference type="InterPro" id="IPR010816">
    <property type="entry name" value="Het-C"/>
</dbReference>
<dbReference type="OrthoDB" id="2506204at2759"/>
<feature type="compositionally biased region" description="Polar residues" evidence="2">
    <location>
        <begin position="734"/>
        <end position="748"/>
    </location>
</feature>
<evidence type="ECO:0000313" key="4">
    <source>
        <dbReference type="EMBL" id="RVX72717.1"/>
    </source>
</evidence>
<evidence type="ECO:0000313" key="5">
    <source>
        <dbReference type="Proteomes" id="UP000288859"/>
    </source>
</evidence>
<comment type="caution">
    <text evidence="4">The sequence shown here is derived from an EMBL/GenBank/DDBJ whole genome shotgun (WGS) entry which is preliminary data.</text>
</comment>
<feature type="compositionally biased region" description="Polar residues" evidence="2">
    <location>
        <begin position="932"/>
        <end position="948"/>
    </location>
</feature>
<dbReference type="VEuPathDB" id="FungiDB:PV10_03372"/>
<feature type="compositionally biased region" description="Polar residues" evidence="2">
    <location>
        <begin position="955"/>
        <end position="978"/>
    </location>
</feature>
<feature type="compositionally biased region" description="Polar residues" evidence="2">
    <location>
        <begin position="781"/>
        <end position="796"/>
    </location>
</feature>
<dbReference type="PANTHER" id="PTHR14905:SF11">
    <property type="entry name" value="TINC (EUROFUNG)"/>
    <property type="match status" value="1"/>
</dbReference>
<gene>
    <name evidence="4" type="ORF">B0A52_04115</name>
</gene>
<feature type="signal peptide" evidence="3">
    <location>
        <begin position="1"/>
        <end position="25"/>
    </location>
</feature>